<evidence type="ECO:0000313" key="2">
    <source>
        <dbReference type="Proteomes" id="UP000313359"/>
    </source>
</evidence>
<evidence type="ECO:0008006" key="3">
    <source>
        <dbReference type="Google" id="ProtNLM"/>
    </source>
</evidence>
<organism evidence="1 2">
    <name type="scientific">Lentinus tigrinus ALCF2SS1-6</name>
    <dbReference type="NCBI Taxonomy" id="1328759"/>
    <lineage>
        <taxon>Eukaryota</taxon>
        <taxon>Fungi</taxon>
        <taxon>Dikarya</taxon>
        <taxon>Basidiomycota</taxon>
        <taxon>Agaricomycotina</taxon>
        <taxon>Agaricomycetes</taxon>
        <taxon>Polyporales</taxon>
        <taxon>Polyporaceae</taxon>
        <taxon>Lentinus</taxon>
    </lineage>
</organism>
<dbReference type="SUPFAM" id="SSF52047">
    <property type="entry name" value="RNI-like"/>
    <property type="match status" value="1"/>
</dbReference>
<sequence length="463" mass="52391">MCVCLKWADHETNCEAIRVLIASPLRELYRSNEPRLPHNVTAPDLPVQLMPPYLPPELVDNIIASITDESLPQLNRILLKCALICRDWLPASRSRLLQFVDLTSATAYNSFVDNLLHPPHSNPYLAATESVWLTDPSGHSPSGERQQWTHRFIHDFAGHLPNLESLTIENADWISRPPHPHAHLAISRFSLLKELSLYDCKLPSAHMLRRMVSVLSSLENLQLVNVTWPHARGGDLATCYRDSARTALKTLYLMKYRVDDCLAPFLHWLSHTPTRGSLRDLSFRFARADTSLHAHEYMAFVKAVAPGLVKLDISLPLLEDLALRSLKSLQELKFNIGRRSQGHWHTVARMLHDLPIQSRIHHLRFSVWLKTRQLPGPVILEQPLRPATIEDDGLERLEAILQRGAFRGLQSVDFAVRGLESYSESEAADAEARILHLVQQKLPKTSTALGGIISVRWTGLVQV</sequence>
<evidence type="ECO:0000313" key="1">
    <source>
        <dbReference type="EMBL" id="RPD61346.1"/>
    </source>
</evidence>
<dbReference type="Proteomes" id="UP000313359">
    <property type="component" value="Unassembled WGS sequence"/>
</dbReference>
<dbReference type="Gene3D" id="3.80.10.10">
    <property type="entry name" value="Ribonuclease Inhibitor"/>
    <property type="match status" value="1"/>
</dbReference>
<dbReference type="InterPro" id="IPR032675">
    <property type="entry name" value="LRR_dom_sf"/>
</dbReference>
<dbReference type="AlphaFoldDB" id="A0A5C2SIV0"/>
<accession>A0A5C2SIV0</accession>
<name>A0A5C2SIV0_9APHY</name>
<dbReference type="OrthoDB" id="2754048at2759"/>
<gene>
    <name evidence="1" type="ORF">L227DRAFT_66115</name>
</gene>
<protein>
    <recommendedName>
        <fullName evidence="3">F-box domain-containing protein</fullName>
    </recommendedName>
</protein>
<proteinExistence type="predicted"/>
<keyword evidence="2" id="KW-1185">Reference proteome</keyword>
<reference evidence="1" key="1">
    <citation type="journal article" date="2018" name="Genome Biol. Evol.">
        <title>Genomics and development of Lentinus tigrinus, a white-rot wood-decaying mushroom with dimorphic fruiting bodies.</title>
        <authorList>
            <person name="Wu B."/>
            <person name="Xu Z."/>
            <person name="Knudson A."/>
            <person name="Carlson A."/>
            <person name="Chen N."/>
            <person name="Kovaka S."/>
            <person name="LaButti K."/>
            <person name="Lipzen A."/>
            <person name="Pennachio C."/>
            <person name="Riley R."/>
            <person name="Schakwitz W."/>
            <person name="Umezawa K."/>
            <person name="Ohm R.A."/>
            <person name="Grigoriev I.V."/>
            <person name="Nagy L.G."/>
            <person name="Gibbons J."/>
            <person name="Hibbett D."/>
        </authorList>
    </citation>
    <scope>NUCLEOTIDE SEQUENCE [LARGE SCALE GENOMIC DNA]</scope>
    <source>
        <strain evidence="1">ALCF2SS1-6</strain>
    </source>
</reference>
<dbReference type="EMBL" id="ML122262">
    <property type="protein sequence ID" value="RPD61346.1"/>
    <property type="molecule type" value="Genomic_DNA"/>
</dbReference>